<dbReference type="PANTHER" id="PTHR43649">
    <property type="entry name" value="ARABINOSE-BINDING PROTEIN-RELATED"/>
    <property type="match status" value="1"/>
</dbReference>
<dbReference type="Proteomes" id="UP000693672">
    <property type="component" value="Unassembled WGS sequence"/>
</dbReference>
<keyword evidence="3" id="KW-1185">Reference proteome</keyword>
<name>A0A916K4X7_9BACL</name>
<proteinExistence type="predicted"/>
<feature type="transmembrane region" description="Helical" evidence="1">
    <location>
        <begin position="50"/>
        <end position="71"/>
    </location>
</feature>
<comment type="caution">
    <text evidence="2">The sequence shown here is derived from an EMBL/GenBank/DDBJ whole genome shotgun (WGS) entry which is preliminary data.</text>
</comment>
<dbReference type="InterPro" id="IPR050490">
    <property type="entry name" value="Bact_solute-bd_prot1"/>
</dbReference>
<protein>
    <recommendedName>
        <fullName evidence="4">Extracellular solute-binding protein</fullName>
    </recommendedName>
</protein>
<dbReference type="Pfam" id="PF13416">
    <property type="entry name" value="SBP_bac_8"/>
    <property type="match status" value="1"/>
</dbReference>
<dbReference type="InterPro" id="IPR006059">
    <property type="entry name" value="SBP"/>
</dbReference>
<reference evidence="2" key="1">
    <citation type="submission" date="2021-06" db="EMBL/GenBank/DDBJ databases">
        <authorList>
            <person name="Criscuolo A."/>
        </authorList>
    </citation>
    <scope>NUCLEOTIDE SEQUENCE</scope>
    <source>
        <strain evidence="2">CIP111600</strain>
    </source>
</reference>
<keyword evidence="1" id="KW-0812">Transmembrane</keyword>
<evidence type="ECO:0000313" key="2">
    <source>
        <dbReference type="EMBL" id="CAG7643898.1"/>
    </source>
</evidence>
<evidence type="ECO:0008006" key="4">
    <source>
        <dbReference type="Google" id="ProtNLM"/>
    </source>
</evidence>
<keyword evidence="1" id="KW-0472">Membrane</keyword>
<sequence>MKRVEPEHWEKQLAKLPLRQGGFSKELMQKVRERVESGPPQRRERRWLRWSPAAALALAAVIGIAAQPGLLAEAVAKLSKTRPPASPEALTPLDSEQKLTLKVGNIADISFGSRYGAAFMERYPNVALQTDAPGGLAPWSSKARVELDDWLVREKPDVLILTPEQYERLAKNGKLYALDDAIRQDGFDLNNMHAGVVDQLRSSGGGKLYGLAPQYEQLAIYYNKDMFDRYNVSYPKNGMSWEELLQLAGAFPAHGKSKQQAYGLSVPQGVSPFELVQLAGKARGLRLTDAEGTRATIDTPQWRQLWSQALEAYRNGVVYPQLQATSSTAAAETYRSDAFLTGQAAMALQSYGFAYEIAEARRLAVLPAFTWQTAAEPTDPSMPGRSASFTAGAVYAVHAESAQKRAAWELVKFVNSEETARAALSASPGAFTSSRLPSLAASGLPGTAAKGLEAFYTLLPVKSTPPAAAPPSSFYRDVERLALQLSEAVLSGRKTLDAALQELQAQGQRTLTQGRSDALKR</sequence>
<dbReference type="PANTHER" id="PTHR43649:SF12">
    <property type="entry name" value="DIACETYLCHITOBIOSE BINDING PROTEIN DASA"/>
    <property type="match status" value="1"/>
</dbReference>
<dbReference type="EMBL" id="CAJVAS010000026">
    <property type="protein sequence ID" value="CAG7643898.1"/>
    <property type="molecule type" value="Genomic_DNA"/>
</dbReference>
<evidence type="ECO:0000313" key="3">
    <source>
        <dbReference type="Proteomes" id="UP000693672"/>
    </source>
</evidence>
<dbReference type="AlphaFoldDB" id="A0A916K4X7"/>
<accession>A0A916K4X7</accession>
<dbReference type="RefSeq" id="WP_218094295.1">
    <property type="nucleotide sequence ID" value="NZ_CAJVAS010000026.1"/>
</dbReference>
<organism evidence="2 3">
    <name type="scientific">Paenibacillus solanacearum</name>
    <dbReference type="NCBI Taxonomy" id="2048548"/>
    <lineage>
        <taxon>Bacteria</taxon>
        <taxon>Bacillati</taxon>
        <taxon>Bacillota</taxon>
        <taxon>Bacilli</taxon>
        <taxon>Bacillales</taxon>
        <taxon>Paenibacillaceae</taxon>
        <taxon>Paenibacillus</taxon>
    </lineage>
</organism>
<evidence type="ECO:0000256" key="1">
    <source>
        <dbReference type="SAM" id="Phobius"/>
    </source>
</evidence>
<keyword evidence="1" id="KW-1133">Transmembrane helix</keyword>
<gene>
    <name evidence="2" type="ORF">PAESOLCIP111_04574</name>
</gene>